<dbReference type="PANTHER" id="PTHR43847">
    <property type="entry name" value="BLL3993 PROTEIN"/>
    <property type="match status" value="1"/>
</dbReference>
<proteinExistence type="predicted"/>
<evidence type="ECO:0000313" key="6">
    <source>
        <dbReference type="EMBL" id="SPF67611.1"/>
    </source>
</evidence>
<dbReference type="PANTHER" id="PTHR43847:SF1">
    <property type="entry name" value="BLL3993 PROTEIN"/>
    <property type="match status" value="1"/>
</dbReference>
<dbReference type="GO" id="GO:0032259">
    <property type="term" value="P:methylation"/>
    <property type="evidence" value="ECO:0007669"/>
    <property type="project" value="UniProtKB-KW"/>
</dbReference>
<feature type="transmembrane region" description="Helical" evidence="5">
    <location>
        <begin position="101"/>
        <end position="124"/>
    </location>
</feature>
<dbReference type="EC" id="2.1.1.100" evidence="6"/>
<accession>A0A375HYN9</accession>
<feature type="transmembrane region" description="Helical" evidence="5">
    <location>
        <begin position="34"/>
        <end position="56"/>
    </location>
</feature>
<gene>
    <name evidence="6" type="ORF">PROPJV5_0568</name>
</gene>
<evidence type="ECO:0000313" key="7">
    <source>
        <dbReference type="Proteomes" id="UP000265962"/>
    </source>
</evidence>
<reference evidence="7" key="1">
    <citation type="submission" date="2018-02" db="EMBL/GenBank/DDBJ databases">
        <authorList>
            <person name="Hornung B."/>
        </authorList>
    </citation>
    <scope>NUCLEOTIDE SEQUENCE [LARGE SCALE GENOMIC DNA]</scope>
</reference>
<evidence type="ECO:0000256" key="3">
    <source>
        <dbReference type="ARBA" id="ARBA00022989"/>
    </source>
</evidence>
<keyword evidence="7" id="KW-1185">Reference proteome</keyword>
<dbReference type="RefSeq" id="WP_119714818.1">
    <property type="nucleotide sequence ID" value="NZ_OMOH01000002.1"/>
</dbReference>
<keyword evidence="2 5" id="KW-0812">Transmembrane</keyword>
<evidence type="ECO:0000256" key="4">
    <source>
        <dbReference type="ARBA" id="ARBA00023136"/>
    </source>
</evidence>
<dbReference type="EMBL" id="OMOH01000002">
    <property type="protein sequence ID" value="SPF67611.1"/>
    <property type="molecule type" value="Genomic_DNA"/>
</dbReference>
<dbReference type="GO" id="GO:0016020">
    <property type="term" value="C:membrane"/>
    <property type="evidence" value="ECO:0007669"/>
    <property type="project" value="UniProtKB-SubCell"/>
</dbReference>
<dbReference type="Pfam" id="PF04140">
    <property type="entry name" value="ICMT"/>
    <property type="match status" value="1"/>
</dbReference>
<dbReference type="InterPro" id="IPR052527">
    <property type="entry name" value="Metal_cation-efflux_comp"/>
</dbReference>
<dbReference type="OrthoDB" id="941586at2"/>
<organism evidence="6 7">
    <name type="scientific">Propionibacterium ruminifibrarum</name>
    <dbReference type="NCBI Taxonomy" id="1962131"/>
    <lineage>
        <taxon>Bacteria</taxon>
        <taxon>Bacillati</taxon>
        <taxon>Actinomycetota</taxon>
        <taxon>Actinomycetes</taxon>
        <taxon>Propionibacteriales</taxon>
        <taxon>Propionibacteriaceae</taxon>
        <taxon>Propionibacterium</taxon>
    </lineage>
</organism>
<keyword evidence="4 5" id="KW-0472">Membrane</keyword>
<feature type="transmembrane region" description="Helical" evidence="5">
    <location>
        <begin position="77"/>
        <end position="95"/>
    </location>
</feature>
<dbReference type="Proteomes" id="UP000265962">
    <property type="component" value="Unassembled WGS sequence"/>
</dbReference>
<protein>
    <submittedName>
        <fullName evidence="6">Protein-S-isoprenylcysteine O-methyltransferase</fullName>
        <ecNumber evidence="6">2.1.1.100</ecNumber>
    </submittedName>
</protein>
<name>A0A375HYN9_9ACTN</name>
<comment type="subcellular location">
    <subcellularLocation>
        <location evidence="1">Membrane</location>
        <topology evidence="1">Multi-pass membrane protein</topology>
    </subcellularLocation>
</comment>
<evidence type="ECO:0000256" key="1">
    <source>
        <dbReference type="ARBA" id="ARBA00004141"/>
    </source>
</evidence>
<keyword evidence="6" id="KW-0489">Methyltransferase</keyword>
<keyword evidence="6" id="KW-0808">Transferase</keyword>
<sequence length="223" mass="25046">MDMRLFALALGRFVAGLVLVPVLLLVPAGTVHYWNAWLLMIVLFVPMLGVGLVLAMKDPELLRKRLSSTEGETEQKQVVLLSGLVLVTAFIVAGLNHRFQWFIIPAWLVWVATVIFLLSCLLCAEVMRENAYLSRTVEVQDHHEVIDTGLYAIVRHPMYSAVLTLFLTMALVLGSPPSLLVLLLTIPIIAKRIRNEEQVLVAGLDGYAEYRDRVRYKVVPGLW</sequence>
<dbReference type="GO" id="GO:0004671">
    <property type="term" value="F:protein C-terminal S-isoprenylcysteine carboxyl O-methyltransferase activity"/>
    <property type="evidence" value="ECO:0007669"/>
    <property type="project" value="UniProtKB-EC"/>
</dbReference>
<dbReference type="AlphaFoldDB" id="A0A375HYN9"/>
<dbReference type="Gene3D" id="1.20.120.1630">
    <property type="match status" value="1"/>
</dbReference>
<evidence type="ECO:0000256" key="2">
    <source>
        <dbReference type="ARBA" id="ARBA00022692"/>
    </source>
</evidence>
<evidence type="ECO:0000256" key="5">
    <source>
        <dbReference type="SAM" id="Phobius"/>
    </source>
</evidence>
<dbReference type="InterPro" id="IPR007269">
    <property type="entry name" value="ICMT_MeTrfase"/>
</dbReference>
<keyword evidence="3 5" id="KW-1133">Transmembrane helix</keyword>
<feature type="transmembrane region" description="Helical" evidence="5">
    <location>
        <begin position="165"/>
        <end position="190"/>
    </location>
</feature>